<evidence type="ECO:0000313" key="1">
    <source>
        <dbReference type="EMBL" id="GAW09940.1"/>
    </source>
</evidence>
<proteinExistence type="predicted"/>
<organism evidence="1 2">
    <name type="scientific">Lentinula edodes</name>
    <name type="common">Shiitake mushroom</name>
    <name type="synonym">Lentinus edodes</name>
    <dbReference type="NCBI Taxonomy" id="5353"/>
    <lineage>
        <taxon>Eukaryota</taxon>
        <taxon>Fungi</taxon>
        <taxon>Dikarya</taxon>
        <taxon>Basidiomycota</taxon>
        <taxon>Agaricomycotina</taxon>
        <taxon>Agaricomycetes</taxon>
        <taxon>Agaricomycetidae</taxon>
        <taxon>Agaricales</taxon>
        <taxon>Marasmiineae</taxon>
        <taxon>Omphalotaceae</taxon>
        <taxon>Lentinula</taxon>
    </lineage>
</organism>
<comment type="caution">
    <text evidence="1">The sequence shown here is derived from an EMBL/GenBank/DDBJ whole genome shotgun (WGS) entry which is preliminary data.</text>
</comment>
<gene>
    <name evidence="1" type="ORF">LENED_012159</name>
</gene>
<reference evidence="1 2" key="2">
    <citation type="submission" date="2017-02" db="EMBL/GenBank/DDBJ databases">
        <title>A genome survey and senescence transcriptome analysis in Lentinula edodes.</title>
        <authorList>
            <person name="Sakamoto Y."/>
            <person name="Nakade K."/>
            <person name="Sato S."/>
            <person name="Yoshida Y."/>
            <person name="Miyazaki K."/>
            <person name="Natsume S."/>
            <person name="Konno N."/>
        </authorList>
    </citation>
    <scope>NUCLEOTIDE SEQUENCE [LARGE SCALE GENOMIC DNA]</scope>
    <source>
        <strain evidence="1 2">NBRC 111202</strain>
    </source>
</reference>
<protein>
    <submittedName>
        <fullName evidence="1">Uncharacterized protein</fullName>
    </submittedName>
</protein>
<sequence length="162" mass="17485">MKRLLVTSLHADDVGSGRRGDVRNIPPQFSVLTATGEAEIVKKEGPKLSSKQSEAAAGSGAVAGSFSSSTITLYHPYLEPDNVKVTGFSQKIAAHMLFKTWSHKAELTLTKKGTVIGSFFVANSAILYLLTVLHELRDLNADLQGCNTVSGTILEQLEIKIW</sequence>
<dbReference type="Proteomes" id="UP000188533">
    <property type="component" value="Unassembled WGS sequence"/>
</dbReference>
<dbReference type="EMBL" id="BDGU01001454">
    <property type="protein sequence ID" value="GAW09940.1"/>
    <property type="molecule type" value="Genomic_DNA"/>
</dbReference>
<name>A0A1Q3ERW3_LENED</name>
<accession>A0A1Q3ERW3</accession>
<keyword evidence="2" id="KW-1185">Reference proteome</keyword>
<reference evidence="1 2" key="1">
    <citation type="submission" date="2016-08" db="EMBL/GenBank/DDBJ databases">
        <authorList>
            <consortium name="Lentinula edodes genome sequencing consortium"/>
            <person name="Sakamoto Y."/>
            <person name="Nakade K."/>
            <person name="Sato S."/>
            <person name="Yoshida Y."/>
            <person name="Miyazaki K."/>
            <person name="Natsume S."/>
            <person name="Konno N."/>
        </authorList>
    </citation>
    <scope>NUCLEOTIDE SEQUENCE [LARGE SCALE GENOMIC DNA]</scope>
    <source>
        <strain evidence="1 2">NBRC 111202</strain>
    </source>
</reference>
<evidence type="ECO:0000313" key="2">
    <source>
        <dbReference type="Proteomes" id="UP000188533"/>
    </source>
</evidence>
<dbReference type="AlphaFoldDB" id="A0A1Q3ERW3"/>